<keyword evidence="4 6" id="KW-1133">Transmembrane helix</keyword>
<dbReference type="PANTHER" id="PTHR32322">
    <property type="entry name" value="INNER MEMBRANE TRANSPORTER"/>
    <property type="match status" value="1"/>
</dbReference>
<evidence type="ECO:0000313" key="9">
    <source>
        <dbReference type="Proteomes" id="UP000765160"/>
    </source>
</evidence>
<name>A0ABX1EV75_9PROT</name>
<keyword evidence="5 6" id="KW-0472">Membrane</keyword>
<dbReference type="SUPFAM" id="SSF103481">
    <property type="entry name" value="Multidrug resistance efflux transporter EmrE"/>
    <property type="match status" value="1"/>
</dbReference>
<dbReference type="EMBL" id="JAAVTX010000001">
    <property type="protein sequence ID" value="NKE43899.1"/>
    <property type="molecule type" value="Genomic_DNA"/>
</dbReference>
<evidence type="ECO:0000256" key="4">
    <source>
        <dbReference type="ARBA" id="ARBA00022989"/>
    </source>
</evidence>
<accession>A0ABX1EV75</accession>
<feature type="transmembrane region" description="Helical" evidence="6">
    <location>
        <begin position="126"/>
        <end position="146"/>
    </location>
</feature>
<evidence type="ECO:0000313" key="8">
    <source>
        <dbReference type="EMBL" id="NKE43899.1"/>
    </source>
</evidence>
<reference evidence="8 9" key="1">
    <citation type="submission" date="2020-03" db="EMBL/GenBank/DDBJ databases">
        <title>Roseomonas selenitidurans sp. nov. isolated from soil.</title>
        <authorList>
            <person name="Liu H."/>
        </authorList>
    </citation>
    <scope>NUCLEOTIDE SEQUENCE [LARGE SCALE GENOMIC DNA]</scope>
    <source>
        <strain evidence="8 9">JCM 15073</strain>
    </source>
</reference>
<protein>
    <submittedName>
        <fullName evidence="8">DMT family transporter</fullName>
    </submittedName>
</protein>
<feature type="transmembrane region" description="Helical" evidence="6">
    <location>
        <begin position="158"/>
        <end position="179"/>
    </location>
</feature>
<dbReference type="Proteomes" id="UP000765160">
    <property type="component" value="Unassembled WGS sequence"/>
</dbReference>
<keyword evidence="9" id="KW-1185">Reference proteome</keyword>
<evidence type="ECO:0000256" key="3">
    <source>
        <dbReference type="ARBA" id="ARBA00022692"/>
    </source>
</evidence>
<dbReference type="RefSeq" id="WP_168047292.1">
    <property type="nucleotide sequence ID" value="NZ_JAATJR010000001.1"/>
</dbReference>
<evidence type="ECO:0000256" key="2">
    <source>
        <dbReference type="ARBA" id="ARBA00007362"/>
    </source>
</evidence>
<feature type="transmembrane region" description="Helical" evidence="6">
    <location>
        <begin position="40"/>
        <end position="60"/>
    </location>
</feature>
<dbReference type="Pfam" id="PF00892">
    <property type="entry name" value="EamA"/>
    <property type="match status" value="1"/>
</dbReference>
<keyword evidence="3 6" id="KW-0812">Transmembrane</keyword>
<evidence type="ECO:0000256" key="1">
    <source>
        <dbReference type="ARBA" id="ARBA00004141"/>
    </source>
</evidence>
<dbReference type="PANTHER" id="PTHR32322:SF2">
    <property type="entry name" value="EAMA DOMAIN-CONTAINING PROTEIN"/>
    <property type="match status" value="1"/>
</dbReference>
<evidence type="ECO:0000256" key="5">
    <source>
        <dbReference type="ARBA" id="ARBA00023136"/>
    </source>
</evidence>
<comment type="caution">
    <text evidence="8">The sequence shown here is derived from an EMBL/GenBank/DDBJ whole genome shotgun (WGS) entry which is preliminary data.</text>
</comment>
<proteinExistence type="inferred from homology"/>
<gene>
    <name evidence="8" type="ORF">HB662_03860</name>
</gene>
<comment type="subcellular location">
    <subcellularLocation>
        <location evidence="1">Membrane</location>
        <topology evidence="1">Multi-pass membrane protein</topology>
    </subcellularLocation>
</comment>
<dbReference type="InterPro" id="IPR037185">
    <property type="entry name" value="EmrE-like"/>
</dbReference>
<feature type="domain" description="EamA" evidence="7">
    <location>
        <begin position="9"/>
        <end position="82"/>
    </location>
</feature>
<dbReference type="InterPro" id="IPR050638">
    <property type="entry name" value="AA-Vitamin_Transporters"/>
</dbReference>
<feature type="transmembrane region" description="Helical" evidence="6">
    <location>
        <begin position="97"/>
        <end position="114"/>
    </location>
</feature>
<organism evidence="8 9">
    <name type="scientific">Falsiroseomonas frigidaquae</name>
    <dbReference type="NCBI Taxonomy" id="487318"/>
    <lineage>
        <taxon>Bacteria</taxon>
        <taxon>Pseudomonadati</taxon>
        <taxon>Pseudomonadota</taxon>
        <taxon>Alphaproteobacteria</taxon>
        <taxon>Acetobacterales</taxon>
        <taxon>Roseomonadaceae</taxon>
        <taxon>Falsiroseomonas</taxon>
    </lineage>
</organism>
<evidence type="ECO:0000256" key="6">
    <source>
        <dbReference type="SAM" id="Phobius"/>
    </source>
</evidence>
<evidence type="ECO:0000259" key="7">
    <source>
        <dbReference type="Pfam" id="PF00892"/>
    </source>
</evidence>
<sequence length="200" mass="20521">MLLARGAATLWAFLVLGLVGITLNQALLFAALNLTAAVNSAVIMALTPLLTMIGAAIWLGEPIGIRAPIGLAISLAGALLAVLGDGPRGIAGFTPDWGEPLALLAAGTMAFYTVASRRLLPPELPVLPSTTAITGIGTIFLLPLLLEPMPPGMPPANVAVAWAGLSLGATVFALLAWMYPTRVLGVGECRARPRSRPCPG</sequence>
<feature type="transmembrane region" description="Helical" evidence="6">
    <location>
        <begin position="67"/>
        <end position="85"/>
    </location>
</feature>
<comment type="similarity">
    <text evidence="2">Belongs to the EamA transporter family.</text>
</comment>
<dbReference type="InterPro" id="IPR000620">
    <property type="entry name" value="EamA_dom"/>
</dbReference>